<dbReference type="EMBL" id="DAKRPA010000435">
    <property type="protein sequence ID" value="DAZ92488.1"/>
    <property type="molecule type" value="Genomic_DNA"/>
</dbReference>
<keyword evidence="3" id="KW-0547">Nucleotide-binding</keyword>
<evidence type="ECO:0000256" key="2">
    <source>
        <dbReference type="ARBA" id="ARBA00022729"/>
    </source>
</evidence>
<proteinExistence type="inferred from homology"/>
<dbReference type="InterPro" id="IPR006179">
    <property type="entry name" value="5_nucleotidase/apyrase"/>
</dbReference>
<dbReference type="GO" id="GO:0016787">
    <property type="term" value="F:hydrolase activity"/>
    <property type="evidence" value="ECO:0007669"/>
    <property type="project" value="UniProtKB-KW"/>
</dbReference>
<dbReference type="Pfam" id="PF00149">
    <property type="entry name" value="Metallophos"/>
    <property type="match status" value="1"/>
</dbReference>
<feature type="chain" id="PRO_5043108205" description="5'-nucleotidase" evidence="3">
    <location>
        <begin position="22"/>
        <end position="524"/>
    </location>
</feature>
<dbReference type="InterPro" id="IPR036907">
    <property type="entry name" value="5'-Nucleotdase_C_sf"/>
</dbReference>
<name>A0AAV2YGI6_9STRA</name>
<gene>
    <name evidence="6" type="ORF">N0F65_012718</name>
</gene>
<evidence type="ECO:0000259" key="4">
    <source>
        <dbReference type="Pfam" id="PF00149"/>
    </source>
</evidence>
<dbReference type="GO" id="GO:0000166">
    <property type="term" value="F:nucleotide binding"/>
    <property type="evidence" value="ECO:0007669"/>
    <property type="project" value="UniProtKB-KW"/>
</dbReference>
<dbReference type="SUPFAM" id="SSF55816">
    <property type="entry name" value="5'-nucleotidase (syn. UDP-sugar hydrolase), C-terminal domain"/>
    <property type="match status" value="1"/>
</dbReference>
<dbReference type="InterPro" id="IPR029052">
    <property type="entry name" value="Metallo-depent_PP-like"/>
</dbReference>
<keyword evidence="2 3" id="KW-0732">Signal</keyword>
<evidence type="ECO:0000256" key="3">
    <source>
        <dbReference type="RuleBase" id="RU362119"/>
    </source>
</evidence>
<dbReference type="PANTHER" id="PTHR11575:SF48">
    <property type="entry name" value="5'-NUCLEOTIDASE"/>
    <property type="match status" value="1"/>
</dbReference>
<dbReference type="PRINTS" id="PR01607">
    <property type="entry name" value="APYRASEFAMLY"/>
</dbReference>
<dbReference type="InterPro" id="IPR008334">
    <property type="entry name" value="5'-Nucleotdase_C"/>
</dbReference>
<dbReference type="GO" id="GO:0009166">
    <property type="term" value="P:nucleotide catabolic process"/>
    <property type="evidence" value="ECO:0007669"/>
    <property type="project" value="InterPro"/>
</dbReference>
<evidence type="ECO:0000256" key="1">
    <source>
        <dbReference type="ARBA" id="ARBA00006654"/>
    </source>
</evidence>
<feature type="signal peptide" evidence="3">
    <location>
        <begin position="1"/>
        <end position="21"/>
    </location>
</feature>
<dbReference type="Proteomes" id="UP001146120">
    <property type="component" value="Unassembled WGS sequence"/>
</dbReference>
<dbReference type="SUPFAM" id="SSF56300">
    <property type="entry name" value="Metallo-dependent phosphatases"/>
    <property type="match status" value="1"/>
</dbReference>
<evidence type="ECO:0000313" key="7">
    <source>
        <dbReference type="Proteomes" id="UP001146120"/>
    </source>
</evidence>
<evidence type="ECO:0008006" key="8">
    <source>
        <dbReference type="Google" id="ProtNLM"/>
    </source>
</evidence>
<evidence type="ECO:0000313" key="6">
    <source>
        <dbReference type="EMBL" id="DAZ92488.1"/>
    </source>
</evidence>
<sequence length="524" mass="57344">MRTLATTTIALLAAAGAGAVAAEARSHAPVIDIIAYNDVYEMQPDEIAGLKMGGPSRVIPVVQDMRRRNPDHSLVLFAGDTMSPSLWSFQFKGMQMVEAHNALGVDFACLGNHEFDFDLETFENVSVASNFPWLNANCFETDTGALLRGTVPRAVKQLGDVKVGLFGVMYDMKAPGKGVYWTDPLEAAKEQVKILREQEKVDLVIALTHQELTDDNRLSKDVKGIDIIYGGHEHSAMMQTNFGTPYLKADLNFRTIWSSKIEYFPPVTAKKQPAVVRAKHELIPVTEDMPTDPTFEAIIASYASKIKDLQSRAVGAICKPLNLKGESVQTMDMPIGNIFADAAMELYDNIVPDACLINAGLIRTDKVWPAGSLTLGELISWSPFGNTMVIFDTDGASLKKFITTQMVASCGAGFINRNGFYVHPAGIKYTFQCTGVGAGTISSIEWFKHAKRTGAVGDDEAVRLMMTNYVYFNNYVPVSGLKMVKMVVSDAEAGRIDSALEKYFKKQPDSTLCQKADGRSAISQ</sequence>
<comment type="similarity">
    <text evidence="1 3">Belongs to the 5'-nucleotidase family.</text>
</comment>
<feature type="domain" description="Calcineurin-like phosphoesterase" evidence="4">
    <location>
        <begin position="51"/>
        <end position="235"/>
    </location>
</feature>
<accession>A0AAV2YGI6</accession>
<dbReference type="Gene3D" id="3.90.780.10">
    <property type="entry name" value="5'-Nucleotidase, C-terminal domain"/>
    <property type="match status" value="1"/>
</dbReference>
<comment type="caution">
    <text evidence="6">The sequence shown here is derived from an EMBL/GenBank/DDBJ whole genome shotgun (WGS) entry which is preliminary data.</text>
</comment>
<keyword evidence="3" id="KW-0378">Hydrolase</keyword>
<reference evidence="6" key="1">
    <citation type="submission" date="2022-11" db="EMBL/GenBank/DDBJ databases">
        <authorList>
            <person name="Morgan W.R."/>
            <person name="Tartar A."/>
        </authorList>
    </citation>
    <scope>NUCLEOTIDE SEQUENCE</scope>
    <source>
        <strain evidence="6">ARSEF 373</strain>
    </source>
</reference>
<organism evidence="6 7">
    <name type="scientific">Lagenidium giganteum</name>
    <dbReference type="NCBI Taxonomy" id="4803"/>
    <lineage>
        <taxon>Eukaryota</taxon>
        <taxon>Sar</taxon>
        <taxon>Stramenopiles</taxon>
        <taxon>Oomycota</taxon>
        <taxon>Peronosporomycetes</taxon>
        <taxon>Pythiales</taxon>
        <taxon>Pythiaceae</taxon>
    </lineage>
</organism>
<dbReference type="PANTHER" id="PTHR11575">
    <property type="entry name" value="5'-NUCLEOTIDASE-RELATED"/>
    <property type="match status" value="1"/>
</dbReference>
<reference evidence="6" key="2">
    <citation type="journal article" date="2023" name="Microbiol Resour">
        <title>Decontamination and Annotation of the Draft Genome Sequence of the Oomycete Lagenidium giganteum ARSEF 373.</title>
        <authorList>
            <person name="Morgan W.R."/>
            <person name="Tartar A."/>
        </authorList>
    </citation>
    <scope>NUCLEOTIDE SEQUENCE</scope>
    <source>
        <strain evidence="6">ARSEF 373</strain>
    </source>
</reference>
<dbReference type="Pfam" id="PF02872">
    <property type="entry name" value="5_nucleotid_C"/>
    <property type="match status" value="1"/>
</dbReference>
<evidence type="ECO:0000259" key="5">
    <source>
        <dbReference type="Pfam" id="PF02872"/>
    </source>
</evidence>
<keyword evidence="7" id="KW-1185">Reference proteome</keyword>
<feature type="domain" description="5'-Nucleotidase C-terminal" evidence="5">
    <location>
        <begin position="326"/>
        <end position="470"/>
    </location>
</feature>
<dbReference type="Gene3D" id="3.60.21.10">
    <property type="match status" value="1"/>
</dbReference>
<protein>
    <recommendedName>
        <fullName evidence="8">5'-nucleotidase</fullName>
    </recommendedName>
</protein>
<dbReference type="InterPro" id="IPR004843">
    <property type="entry name" value="Calcineurin-like_PHP"/>
</dbReference>
<dbReference type="AlphaFoldDB" id="A0AAV2YGI6"/>